<dbReference type="Gene3D" id="2.60.120.10">
    <property type="entry name" value="Jelly Rolls"/>
    <property type="match status" value="1"/>
</dbReference>
<gene>
    <name evidence="1" type="ORF">COY52_11790</name>
</gene>
<dbReference type="SUPFAM" id="SSF51182">
    <property type="entry name" value="RmlC-like cupins"/>
    <property type="match status" value="1"/>
</dbReference>
<dbReference type="InterPro" id="IPR014710">
    <property type="entry name" value="RmlC-like_jellyroll"/>
</dbReference>
<accession>A0A2M7S4Z6</accession>
<evidence type="ECO:0000313" key="2">
    <source>
        <dbReference type="Proteomes" id="UP000229307"/>
    </source>
</evidence>
<dbReference type="AlphaFoldDB" id="A0A2M7S4Z6"/>
<comment type="caution">
    <text evidence="1">The sequence shown here is derived from an EMBL/GenBank/DDBJ whole genome shotgun (WGS) entry which is preliminary data.</text>
</comment>
<dbReference type="Proteomes" id="UP000229307">
    <property type="component" value="Unassembled WGS sequence"/>
</dbReference>
<organism evidence="1 2">
    <name type="scientific">Candidatus Desantisbacteria bacterium CG_4_10_14_0_8_um_filter_48_22</name>
    <dbReference type="NCBI Taxonomy" id="1974543"/>
    <lineage>
        <taxon>Bacteria</taxon>
        <taxon>Candidatus Desantisiibacteriota</taxon>
    </lineage>
</organism>
<reference evidence="2" key="1">
    <citation type="submission" date="2017-09" db="EMBL/GenBank/DDBJ databases">
        <title>Depth-based differentiation of microbial function through sediment-hosted aquifers and enrichment of novel symbionts in the deep terrestrial subsurface.</title>
        <authorList>
            <person name="Probst A.J."/>
            <person name="Ladd B."/>
            <person name="Jarett J.K."/>
            <person name="Geller-Mcgrath D.E."/>
            <person name="Sieber C.M.K."/>
            <person name="Emerson J.B."/>
            <person name="Anantharaman K."/>
            <person name="Thomas B.C."/>
            <person name="Malmstrom R."/>
            <person name="Stieglmeier M."/>
            <person name="Klingl A."/>
            <person name="Woyke T."/>
            <person name="Ryan C.M."/>
            <person name="Banfield J.F."/>
        </authorList>
    </citation>
    <scope>NUCLEOTIDE SEQUENCE [LARGE SCALE GENOMIC DNA]</scope>
</reference>
<dbReference type="InterPro" id="IPR011051">
    <property type="entry name" value="RmlC_Cupin_sf"/>
</dbReference>
<sequence>MRIFDIQKIKAYPYEEREKNVLYACKDFKTRIIQLLPGKEIPSCDMPSWVLFLCLRGEARIQINSKKKVIRKGQLLISEPGKFSMKTEKGVRIIGVQIPEGKNV</sequence>
<protein>
    <recommendedName>
        <fullName evidence="3">Cupin 2 conserved barrel domain-containing protein</fullName>
    </recommendedName>
</protein>
<proteinExistence type="predicted"/>
<evidence type="ECO:0008006" key="3">
    <source>
        <dbReference type="Google" id="ProtNLM"/>
    </source>
</evidence>
<dbReference type="EMBL" id="PFMR01000322">
    <property type="protein sequence ID" value="PIZ14630.1"/>
    <property type="molecule type" value="Genomic_DNA"/>
</dbReference>
<evidence type="ECO:0000313" key="1">
    <source>
        <dbReference type="EMBL" id="PIZ14630.1"/>
    </source>
</evidence>
<name>A0A2M7S4Z6_9BACT</name>